<dbReference type="EMBL" id="CP031417">
    <property type="protein sequence ID" value="AXK83646.1"/>
    <property type="molecule type" value="Genomic_DNA"/>
</dbReference>
<gene>
    <name evidence="3" type="ORF">DW352_25840</name>
</gene>
<evidence type="ECO:0000313" key="3">
    <source>
        <dbReference type="EMBL" id="AXK83646.1"/>
    </source>
</evidence>
<keyword evidence="2" id="KW-0732">Signal</keyword>
<dbReference type="InterPro" id="IPR042100">
    <property type="entry name" value="Bug_dom1"/>
</dbReference>
<sequence length="324" mass="34007">MALYHRMICTAFAFLCAMSGAASAQTYPNRPIRLIVGFAAGSSGDVAGRIIAQALGNRLGQSVIVENRPGASSMIANEYVARAPKDGYTLLLATIAATINTTLMPGKGPDFQKDLAPVVLVGSIPNILVVNSQVEAKNVKELIALAKAKPNELLFGASGLGSGPHMTAELFQQMASVQMTGVLYPGSAQTVTDLIAGRIQVMFSPASTVAGFLKQSSVRALATTQAKRASIAPELPTISEAALPGFDTGVWFGILAPTGTDAAIIDKLSSTANEALKDPEVLKQLHAQGLDALGGSPDDFRKYIASETERWAKVVHEMKGLKKK</sequence>
<dbReference type="AlphaFoldDB" id="A0A346A399"/>
<keyword evidence="4" id="KW-1185">Reference proteome</keyword>
<dbReference type="PANTHER" id="PTHR42928:SF5">
    <property type="entry name" value="BLR1237 PROTEIN"/>
    <property type="match status" value="1"/>
</dbReference>
<dbReference type="Gene3D" id="3.40.190.10">
    <property type="entry name" value="Periplasmic binding protein-like II"/>
    <property type="match status" value="1"/>
</dbReference>
<organism evidence="3 4">
    <name type="scientific">Pseudolabrys taiwanensis</name>
    <dbReference type="NCBI Taxonomy" id="331696"/>
    <lineage>
        <taxon>Bacteria</taxon>
        <taxon>Pseudomonadati</taxon>
        <taxon>Pseudomonadota</taxon>
        <taxon>Alphaproteobacteria</taxon>
        <taxon>Hyphomicrobiales</taxon>
        <taxon>Xanthobacteraceae</taxon>
        <taxon>Pseudolabrys</taxon>
    </lineage>
</organism>
<dbReference type="CDD" id="cd13578">
    <property type="entry name" value="PBP2_Bug27"/>
    <property type="match status" value="1"/>
</dbReference>
<reference evidence="3 4" key="1">
    <citation type="submission" date="2018-07" db="EMBL/GenBank/DDBJ databases">
        <authorList>
            <person name="Quirk P.G."/>
            <person name="Krulwich T.A."/>
        </authorList>
    </citation>
    <scope>NUCLEOTIDE SEQUENCE [LARGE SCALE GENOMIC DNA]</scope>
    <source>
        <strain evidence="3 4">CC-BB4</strain>
    </source>
</reference>
<dbReference type="OrthoDB" id="8205503at2"/>
<dbReference type="SUPFAM" id="SSF53850">
    <property type="entry name" value="Periplasmic binding protein-like II"/>
    <property type="match status" value="1"/>
</dbReference>
<accession>A0A346A399</accession>
<evidence type="ECO:0000256" key="1">
    <source>
        <dbReference type="ARBA" id="ARBA00006987"/>
    </source>
</evidence>
<dbReference type="RefSeq" id="WP_115694025.1">
    <property type="nucleotide sequence ID" value="NZ_CP031417.1"/>
</dbReference>
<dbReference type="InterPro" id="IPR005064">
    <property type="entry name" value="BUG"/>
</dbReference>
<dbReference type="PANTHER" id="PTHR42928">
    <property type="entry name" value="TRICARBOXYLATE-BINDING PROTEIN"/>
    <property type="match status" value="1"/>
</dbReference>
<evidence type="ECO:0000256" key="2">
    <source>
        <dbReference type="SAM" id="SignalP"/>
    </source>
</evidence>
<comment type="similarity">
    <text evidence="1">Belongs to the UPF0065 (bug) family.</text>
</comment>
<protein>
    <submittedName>
        <fullName evidence="3">Tripartite tricarboxylate transporter substrate binding protein</fullName>
    </submittedName>
</protein>
<feature type="signal peptide" evidence="2">
    <location>
        <begin position="1"/>
        <end position="24"/>
    </location>
</feature>
<feature type="chain" id="PRO_5016839571" evidence="2">
    <location>
        <begin position="25"/>
        <end position="324"/>
    </location>
</feature>
<evidence type="ECO:0000313" key="4">
    <source>
        <dbReference type="Proteomes" id="UP000254889"/>
    </source>
</evidence>
<proteinExistence type="inferred from homology"/>
<dbReference type="Pfam" id="PF03401">
    <property type="entry name" value="TctC"/>
    <property type="match status" value="1"/>
</dbReference>
<name>A0A346A399_9HYPH</name>
<dbReference type="Gene3D" id="3.40.190.150">
    <property type="entry name" value="Bordetella uptake gene, domain 1"/>
    <property type="match status" value="1"/>
</dbReference>
<dbReference type="PIRSF" id="PIRSF017082">
    <property type="entry name" value="YflP"/>
    <property type="match status" value="1"/>
</dbReference>
<dbReference type="KEGG" id="ptaw:DW352_25840"/>
<dbReference type="Proteomes" id="UP000254889">
    <property type="component" value="Chromosome"/>
</dbReference>